<evidence type="ECO:0000259" key="1">
    <source>
        <dbReference type="Pfam" id="PF03572"/>
    </source>
</evidence>
<feature type="domain" description="Tail specific protease" evidence="1">
    <location>
        <begin position="4"/>
        <end position="43"/>
    </location>
</feature>
<organism evidence="2">
    <name type="scientific">marine sediment metagenome</name>
    <dbReference type="NCBI Taxonomy" id="412755"/>
    <lineage>
        <taxon>unclassified sequences</taxon>
        <taxon>metagenomes</taxon>
        <taxon>ecological metagenomes</taxon>
    </lineage>
</organism>
<dbReference type="InterPro" id="IPR005151">
    <property type="entry name" value="Tail-specific_protease"/>
</dbReference>
<reference evidence="2" key="1">
    <citation type="journal article" date="2014" name="Front. Microbiol.">
        <title>High frequency of phylogenetically diverse reductive dehalogenase-homologous genes in deep subseafloor sedimentary metagenomes.</title>
        <authorList>
            <person name="Kawai M."/>
            <person name="Futagami T."/>
            <person name="Toyoda A."/>
            <person name="Takaki Y."/>
            <person name="Nishi S."/>
            <person name="Hori S."/>
            <person name="Arai W."/>
            <person name="Tsubouchi T."/>
            <person name="Morono Y."/>
            <person name="Uchiyama I."/>
            <person name="Ito T."/>
            <person name="Fujiyama A."/>
            <person name="Inagaki F."/>
            <person name="Takami H."/>
        </authorList>
    </citation>
    <scope>NUCLEOTIDE SEQUENCE</scope>
    <source>
        <strain evidence="2">Expedition CK06-06</strain>
    </source>
</reference>
<sequence>MEIADEFDRALDRLKDTPGLIIDVRENPGGFGTAQARIVGRFIA</sequence>
<comment type="caution">
    <text evidence="2">The sequence shown here is derived from an EMBL/GenBank/DDBJ whole genome shotgun (WGS) entry which is preliminary data.</text>
</comment>
<feature type="non-terminal residue" evidence="2">
    <location>
        <position position="44"/>
    </location>
</feature>
<dbReference type="Pfam" id="PF03572">
    <property type="entry name" value="Peptidase_S41"/>
    <property type="match status" value="1"/>
</dbReference>
<dbReference type="Gene3D" id="3.90.226.10">
    <property type="entry name" value="2-enoyl-CoA Hydratase, Chain A, domain 1"/>
    <property type="match status" value="1"/>
</dbReference>
<name>X1QW83_9ZZZZ</name>
<gene>
    <name evidence="2" type="ORF">S12H4_25077</name>
</gene>
<evidence type="ECO:0000313" key="2">
    <source>
        <dbReference type="EMBL" id="GAI72842.1"/>
    </source>
</evidence>
<dbReference type="GO" id="GO:0006508">
    <property type="term" value="P:proteolysis"/>
    <property type="evidence" value="ECO:0007669"/>
    <property type="project" value="InterPro"/>
</dbReference>
<accession>X1QW83</accession>
<dbReference type="AlphaFoldDB" id="X1QW83"/>
<dbReference type="InterPro" id="IPR029045">
    <property type="entry name" value="ClpP/crotonase-like_dom_sf"/>
</dbReference>
<dbReference type="SUPFAM" id="SSF52096">
    <property type="entry name" value="ClpP/crotonase"/>
    <property type="match status" value="1"/>
</dbReference>
<protein>
    <recommendedName>
        <fullName evidence="1">Tail specific protease domain-containing protein</fullName>
    </recommendedName>
</protein>
<dbReference type="GO" id="GO:0008236">
    <property type="term" value="F:serine-type peptidase activity"/>
    <property type="evidence" value="ECO:0007669"/>
    <property type="project" value="InterPro"/>
</dbReference>
<dbReference type="EMBL" id="BARW01013871">
    <property type="protein sequence ID" value="GAI72842.1"/>
    <property type="molecule type" value="Genomic_DNA"/>
</dbReference>
<proteinExistence type="predicted"/>